<keyword evidence="3" id="KW-0804">Transcription</keyword>
<keyword evidence="2" id="KW-0238">DNA-binding</keyword>
<dbReference type="Pfam" id="PF00172">
    <property type="entry name" value="Zn_clus"/>
    <property type="match status" value="1"/>
</dbReference>
<keyword evidence="1" id="KW-0805">Transcription regulation</keyword>
<dbReference type="InterPro" id="IPR001138">
    <property type="entry name" value="Zn2Cys6_DnaBD"/>
</dbReference>
<feature type="region of interest" description="Disordered" evidence="5">
    <location>
        <begin position="104"/>
        <end position="214"/>
    </location>
</feature>
<evidence type="ECO:0000256" key="5">
    <source>
        <dbReference type="SAM" id="MobiDB-lite"/>
    </source>
</evidence>
<dbReference type="SUPFAM" id="SSF57701">
    <property type="entry name" value="Zn2/Cys6 DNA-binding domain"/>
    <property type="match status" value="1"/>
</dbReference>
<evidence type="ECO:0000313" key="7">
    <source>
        <dbReference type="EMBL" id="OKP15194.1"/>
    </source>
</evidence>
<name>A0A1Q5URU7_9EURO</name>
<sequence>MAGTDDGLCNSLALPRPHVQDVEPMERKKRTRTGCLNCSRRRRKCDEAKPTCTGCKRRGDECQWRLLGSFREANIKVLGSDHPSMSQSVITNKSKRPSKFKILSTLTNSPRTRGVSKRQSEATRDRPEAGPHASSTIAAPTFEAISEAQSTLKDPSQSVIPHSGSFTEAHQGLSSALSRGEPSDLLRRQQSPASLHNRYSEESADDLPSPGATRWHHSTYQYDIQRTTVLDDKSSHIYVHTNPEFLVDDLAALRGLAHHAQFNASVTDSYHNDPSPLFDNGVFSDPADLTNDVFLPGSTYEALHTTLRNRQLWTARPDGQSRTSSRGSISHARTQTDYSDSGSFTRTKREPRTRRLFELSPEREHILWQNYLNEICSWVTPRSGEGIWTDVRTSYKQLVLMASLEKKSKLCFDVCGGLISEEETIIPLHNWRPRDMSGNEASQLFLSYARSGFDTYANYTVYLCAQTLGVLFGCSSNTAHPCSPIQSIPEEEVNSYVYRWRELFGQVEQWFESRPSQMKSIFTVAQPGYSGIDQPFPMVLYGNGAASKVMSHYSEHMAIVETLIRIERETGWATAWRVEDLKDLWGDYDNDDDYDVDMDGIT</sequence>
<comment type="caution">
    <text evidence="7">The sequence shown here is derived from an EMBL/GenBank/DDBJ whole genome shotgun (WGS) entry which is preliminary data.</text>
</comment>
<feature type="region of interest" description="Disordered" evidence="5">
    <location>
        <begin position="311"/>
        <end position="350"/>
    </location>
</feature>
<proteinExistence type="predicted"/>
<dbReference type="SMART" id="SM00066">
    <property type="entry name" value="GAL4"/>
    <property type="match status" value="1"/>
</dbReference>
<dbReference type="GO" id="GO:0005634">
    <property type="term" value="C:nucleus"/>
    <property type="evidence" value="ECO:0007669"/>
    <property type="project" value="TreeGrafter"/>
</dbReference>
<dbReference type="Gene3D" id="4.10.240.10">
    <property type="entry name" value="Zn(2)-C6 fungal-type DNA-binding domain"/>
    <property type="match status" value="1"/>
</dbReference>
<dbReference type="GO" id="GO:0045944">
    <property type="term" value="P:positive regulation of transcription by RNA polymerase II"/>
    <property type="evidence" value="ECO:0007669"/>
    <property type="project" value="TreeGrafter"/>
</dbReference>
<organism evidence="7 8">
    <name type="scientific">Penicillium subrubescens</name>
    <dbReference type="NCBI Taxonomy" id="1316194"/>
    <lineage>
        <taxon>Eukaryota</taxon>
        <taxon>Fungi</taxon>
        <taxon>Dikarya</taxon>
        <taxon>Ascomycota</taxon>
        <taxon>Pezizomycotina</taxon>
        <taxon>Eurotiomycetes</taxon>
        <taxon>Eurotiomycetidae</taxon>
        <taxon>Eurotiales</taxon>
        <taxon>Aspergillaceae</taxon>
        <taxon>Penicillium</taxon>
    </lineage>
</organism>
<evidence type="ECO:0000313" key="8">
    <source>
        <dbReference type="Proteomes" id="UP000186955"/>
    </source>
</evidence>
<dbReference type="GO" id="GO:0008270">
    <property type="term" value="F:zinc ion binding"/>
    <property type="evidence" value="ECO:0007669"/>
    <property type="project" value="InterPro"/>
</dbReference>
<evidence type="ECO:0000256" key="3">
    <source>
        <dbReference type="ARBA" id="ARBA00023163"/>
    </source>
</evidence>
<keyword evidence="4" id="KW-0539">Nucleus</keyword>
<dbReference type="GO" id="GO:0000981">
    <property type="term" value="F:DNA-binding transcription factor activity, RNA polymerase II-specific"/>
    <property type="evidence" value="ECO:0007669"/>
    <property type="project" value="InterPro"/>
</dbReference>
<dbReference type="STRING" id="1316194.A0A1Q5URU7"/>
<feature type="compositionally biased region" description="Polar residues" evidence="5">
    <location>
        <begin position="147"/>
        <end position="177"/>
    </location>
</feature>
<dbReference type="Proteomes" id="UP000186955">
    <property type="component" value="Unassembled WGS sequence"/>
</dbReference>
<dbReference type="PANTHER" id="PTHR37534:SF4">
    <property type="entry name" value="ZN(II)2CYS6 TRANSCRIPTION FACTOR (EUROFUNG)"/>
    <property type="match status" value="1"/>
</dbReference>
<dbReference type="GO" id="GO:0000976">
    <property type="term" value="F:transcription cis-regulatory region binding"/>
    <property type="evidence" value="ECO:0007669"/>
    <property type="project" value="TreeGrafter"/>
</dbReference>
<evidence type="ECO:0000259" key="6">
    <source>
        <dbReference type="PROSITE" id="PS50048"/>
    </source>
</evidence>
<protein>
    <recommendedName>
        <fullName evidence="6">Zn(2)-C6 fungal-type domain-containing protein</fullName>
    </recommendedName>
</protein>
<reference evidence="7 8" key="1">
    <citation type="submission" date="2016-10" db="EMBL/GenBank/DDBJ databases">
        <title>Genome sequence of the ascomycete fungus Penicillium subrubescens.</title>
        <authorList>
            <person name="De Vries R.P."/>
            <person name="Peng M."/>
            <person name="Dilokpimol A."/>
            <person name="Hilden K."/>
            <person name="Makela M.R."/>
            <person name="Grigoriev I."/>
            <person name="Riley R."/>
            <person name="Granchi Z."/>
        </authorList>
    </citation>
    <scope>NUCLEOTIDE SEQUENCE [LARGE SCALE GENOMIC DNA]</scope>
    <source>
        <strain evidence="7 8">CBS 132785</strain>
    </source>
</reference>
<feature type="domain" description="Zn(2)-C6 fungal-type" evidence="6">
    <location>
        <begin position="34"/>
        <end position="64"/>
    </location>
</feature>
<feature type="compositionally biased region" description="Basic and acidic residues" evidence="5">
    <location>
        <begin position="118"/>
        <end position="129"/>
    </location>
</feature>
<keyword evidence="8" id="KW-1185">Reference proteome</keyword>
<dbReference type="InterPro" id="IPR036864">
    <property type="entry name" value="Zn2-C6_fun-type_DNA-bd_sf"/>
</dbReference>
<accession>A0A1Q5URU7</accession>
<dbReference type="CDD" id="cd00067">
    <property type="entry name" value="GAL4"/>
    <property type="match status" value="1"/>
</dbReference>
<evidence type="ECO:0000256" key="2">
    <source>
        <dbReference type="ARBA" id="ARBA00023125"/>
    </source>
</evidence>
<dbReference type="EMBL" id="MNBE01000017">
    <property type="protein sequence ID" value="OKP15194.1"/>
    <property type="molecule type" value="Genomic_DNA"/>
</dbReference>
<evidence type="ECO:0000256" key="1">
    <source>
        <dbReference type="ARBA" id="ARBA00023015"/>
    </source>
</evidence>
<dbReference type="PROSITE" id="PS50048">
    <property type="entry name" value="ZN2_CY6_FUNGAL_2"/>
    <property type="match status" value="1"/>
</dbReference>
<dbReference type="PROSITE" id="PS00463">
    <property type="entry name" value="ZN2_CY6_FUNGAL_1"/>
    <property type="match status" value="1"/>
</dbReference>
<dbReference type="AlphaFoldDB" id="A0A1Q5URU7"/>
<gene>
    <name evidence="7" type="ORF">PENSUB_1408</name>
</gene>
<feature type="compositionally biased region" description="Polar residues" evidence="5">
    <location>
        <begin position="320"/>
        <end position="345"/>
    </location>
</feature>
<dbReference type="PANTHER" id="PTHR37534">
    <property type="entry name" value="TRANSCRIPTIONAL ACTIVATOR PROTEIN UGA3"/>
    <property type="match status" value="1"/>
</dbReference>
<evidence type="ECO:0000256" key="4">
    <source>
        <dbReference type="ARBA" id="ARBA00023242"/>
    </source>
</evidence>